<keyword evidence="3" id="KW-1185">Reference proteome</keyword>
<accession>F5YAY4</accession>
<proteinExistence type="predicted"/>
<feature type="chain" id="PRO_5003335820" evidence="1">
    <location>
        <begin position="20"/>
        <end position="399"/>
    </location>
</feature>
<dbReference type="InterPro" id="IPR011042">
    <property type="entry name" value="6-blade_b-propeller_TolB-like"/>
</dbReference>
<reference evidence="2 3" key="2">
    <citation type="journal article" date="2011" name="ISME J.">
        <title>RNA-seq reveals cooperative metabolic interactions between two termite-gut spirochete species in co-culture.</title>
        <authorList>
            <person name="Rosenthal A.Z."/>
            <person name="Matson E.G."/>
            <person name="Eldar A."/>
            <person name="Leadbetter J.R."/>
        </authorList>
    </citation>
    <scope>NUCLEOTIDE SEQUENCE [LARGE SCALE GENOMIC DNA]</scope>
    <source>
        <strain evidence="3">ATCC BAA-888 / DSM 13862 / ZAS-9</strain>
    </source>
</reference>
<dbReference type="RefSeq" id="WP_015711316.1">
    <property type="nucleotide sequence ID" value="NC_015577.1"/>
</dbReference>
<dbReference type="eggNOG" id="ENOG503464J">
    <property type="taxonomic scope" value="Bacteria"/>
</dbReference>
<evidence type="ECO:0000313" key="3">
    <source>
        <dbReference type="Proteomes" id="UP000009222"/>
    </source>
</evidence>
<dbReference type="KEGG" id="taz:TREAZ_0645"/>
<reference evidence="3" key="1">
    <citation type="submission" date="2009-12" db="EMBL/GenBank/DDBJ databases">
        <title>Complete sequence of Treponema azotonutricium strain ZAS-9.</title>
        <authorList>
            <person name="Tetu S.G."/>
            <person name="Matson E."/>
            <person name="Ren Q."/>
            <person name="Seshadri R."/>
            <person name="Elbourne L."/>
            <person name="Hassan K.A."/>
            <person name="Durkin A."/>
            <person name="Radune D."/>
            <person name="Mohamoud Y."/>
            <person name="Shay R."/>
            <person name="Jin S."/>
            <person name="Zhang X."/>
            <person name="Lucey K."/>
            <person name="Ballor N.R."/>
            <person name="Ottesen E."/>
            <person name="Rosenthal R."/>
            <person name="Allen A."/>
            <person name="Leadbetter J.R."/>
            <person name="Paulsen I.T."/>
        </authorList>
    </citation>
    <scope>NUCLEOTIDE SEQUENCE [LARGE SCALE GENOMIC DNA]</scope>
    <source>
        <strain evidence="3">ATCC BAA-888 / DSM 13862 / ZAS-9</strain>
    </source>
</reference>
<dbReference type="AlphaFoldDB" id="F5YAY4"/>
<feature type="signal peptide" evidence="1">
    <location>
        <begin position="1"/>
        <end position="19"/>
    </location>
</feature>
<dbReference type="EMBL" id="CP001841">
    <property type="protein sequence ID" value="AEF83419.1"/>
    <property type="molecule type" value="Genomic_DNA"/>
</dbReference>
<sequence>MRFFAFLLGIMLIFSSCQKAVQIPSVEREDLFTLDIGRLEDQIALYNLEGDRGIRRTDMAMRDGLFYISDGNGAKILHYNSYGDLLFMIHNEETNPPPLSLKPLKPDSVVTRWATTYPLQEPGEIAVDSRKHIYVRDRLPYERHSFDPESKALLDSTILHFDENGNFVEYLGRDGIGGSPFPRIEGLYVSIRDELAVVCRLPTGWNIYWFESNGHFLFMVQLKNELVPVPKDRDMVIPSLDSISAAPDSRKLYIKVDYYRDTYDESTNTRTGNEPDSSVIWIMNAEDGSWERTVEIPFFEYTYTENNRRFTTRMPYSMLGVIQGGRIFFSFPVEGGYSLLILSANSGGEQRQGFIQVNNDELQFNVFDLSAEGILSGLLVDDWNVKLVWWRTDKFIGEG</sequence>
<gene>
    <name evidence="2" type="ordered locus">TREAZ_0645</name>
</gene>
<organism evidence="2 3">
    <name type="scientific">Leadbettera azotonutricia (strain ATCC BAA-888 / DSM 13862 / ZAS-9)</name>
    <name type="common">Treponema azotonutricium</name>
    <dbReference type="NCBI Taxonomy" id="545695"/>
    <lineage>
        <taxon>Bacteria</taxon>
        <taxon>Pseudomonadati</taxon>
        <taxon>Spirochaetota</taxon>
        <taxon>Spirochaetia</taxon>
        <taxon>Spirochaetales</taxon>
        <taxon>Breznakiellaceae</taxon>
        <taxon>Leadbettera</taxon>
    </lineage>
</organism>
<dbReference type="Proteomes" id="UP000009222">
    <property type="component" value="Chromosome"/>
</dbReference>
<name>F5YAY4_LEAAZ</name>
<dbReference type="STRING" id="545695.TREAZ_0645"/>
<dbReference type="InParanoid" id="F5YAY4"/>
<keyword evidence="1" id="KW-0732">Signal</keyword>
<dbReference type="SUPFAM" id="SSF63825">
    <property type="entry name" value="YWTD domain"/>
    <property type="match status" value="1"/>
</dbReference>
<dbReference type="PROSITE" id="PS51257">
    <property type="entry name" value="PROKAR_LIPOPROTEIN"/>
    <property type="match status" value="1"/>
</dbReference>
<protein>
    <submittedName>
        <fullName evidence="2">Putative lipoprotein</fullName>
    </submittedName>
</protein>
<dbReference type="Gene3D" id="2.120.10.30">
    <property type="entry name" value="TolB, C-terminal domain"/>
    <property type="match status" value="1"/>
</dbReference>
<evidence type="ECO:0000256" key="1">
    <source>
        <dbReference type="SAM" id="SignalP"/>
    </source>
</evidence>
<dbReference type="OrthoDB" id="350103at2"/>
<dbReference type="InterPro" id="IPR058072">
    <property type="entry name" value="LIC12708-like"/>
</dbReference>
<evidence type="ECO:0000313" key="2">
    <source>
        <dbReference type="EMBL" id="AEF83419.1"/>
    </source>
</evidence>
<dbReference type="HOGENOM" id="CLU_684929_0_0_12"/>
<keyword evidence="2" id="KW-0449">Lipoprotein</keyword>
<dbReference type="NCBIfam" id="NF047780">
    <property type="entry name" value="LIC12708_fam"/>
    <property type="match status" value="1"/>
</dbReference>